<dbReference type="CDD" id="cd18626">
    <property type="entry name" value="CD_eEF3"/>
    <property type="match status" value="1"/>
</dbReference>
<evidence type="ECO:0000256" key="1">
    <source>
        <dbReference type="ARBA" id="ARBA00001936"/>
    </source>
</evidence>
<feature type="compositionally biased region" description="Polar residues" evidence="19">
    <location>
        <begin position="1991"/>
        <end position="2006"/>
    </location>
</feature>
<dbReference type="EMBL" id="JAAAUQ010000259">
    <property type="protein sequence ID" value="KAF9152237.1"/>
    <property type="molecule type" value="Genomic_DNA"/>
</dbReference>
<dbReference type="Pfam" id="PF24984">
    <property type="entry name" value="HEAT_EF3_GNC1"/>
    <property type="match status" value="1"/>
</dbReference>
<dbReference type="Proteomes" id="UP000748756">
    <property type="component" value="Unassembled WGS sequence"/>
</dbReference>
<keyword evidence="9" id="KW-0067">ATP-binding</keyword>
<dbReference type="EC" id="2.4.1.186" evidence="14"/>
<feature type="compositionally biased region" description="Polar residues" evidence="19">
    <location>
        <begin position="1628"/>
        <end position="1639"/>
    </location>
</feature>
<feature type="compositionally biased region" description="Basic and acidic residues" evidence="19">
    <location>
        <begin position="1409"/>
        <end position="1445"/>
    </location>
</feature>
<keyword evidence="8" id="KW-0547">Nucleotide-binding</keyword>
<dbReference type="Gene3D" id="3.40.50.300">
    <property type="entry name" value="P-loop containing nucleotide triphosphate hydrolases"/>
    <property type="match status" value="2"/>
</dbReference>
<evidence type="ECO:0000256" key="10">
    <source>
        <dbReference type="ARBA" id="ARBA00023056"/>
    </source>
</evidence>
<accession>A0A9P5VCI2</accession>
<feature type="compositionally biased region" description="Low complexity" evidence="19">
    <location>
        <begin position="2034"/>
        <end position="2047"/>
    </location>
</feature>
<feature type="region of interest" description="Disordered" evidence="19">
    <location>
        <begin position="1923"/>
        <end position="2006"/>
    </location>
</feature>
<dbReference type="FunFam" id="3.40.50.300:FF:000193">
    <property type="entry name" value="Probable Elongation factor 3"/>
    <property type="match status" value="1"/>
</dbReference>
<dbReference type="CDD" id="cd02537">
    <property type="entry name" value="GT8_Glycogenin"/>
    <property type="match status" value="1"/>
</dbReference>
<evidence type="ECO:0000313" key="23">
    <source>
        <dbReference type="Proteomes" id="UP000748756"/>
    </source>
</evidence>
<feature type="compositionally biased region" description="Basic residues" evidence="19">
    <location>
        <begin position="1394"/>
        <end position="1408"/>
    </location>
</feature>
<evidence type="ECO:0000256" key="6">
    <source>
        <dbReference type="ARBA" id="ARBA00022723"/>
    </source>
</evidence>
<dbReference type="GO" id="GO:0005737">
    <property type="term" value="C:cytoplasm"/>
    <property type="evidence" value="ECO:0007669"/>
    <property type="project" value="UniProtKB-SubCell"/>
</dbReference>
<dbReference type="FunFam" id="2.40.50.990:FF:000002">
    <property type="entry name" value="mRNA export factor elf1"/>
    <property type="match status" value="1"/>
</dbReference>
<dbReference type="SMART" id="SM00382">
    <property type="entry name" value="AAA"/>
    <property type="match status" value="2"/>
</dbReference>
<evidence type="ECO:0000256" key="4">
    <source>
        <dbReference type="ARBA" id="ARBA00022490"/>
    </source>
</evidence>
<feature type="compositionally biased region" description="Low complexity" evidence="19">
    <location>
        <begin position="2078"/>
        <end position="2102"/>
    </location>
</feature>
<dbReference type="GO" id="GO:0008466">
    <property type="term" value="F:glycogenin glucosyltransferase activity"/>
    <property type="evidence" value="ECO:0007669"/>
    <property type="project" value="UniProtKB-EC"/>
</dbReference>
<comment type="subcellular location">
    <subcellularLocation>
        <location evidence="2">Cytoplasm</location>
    </subcellularLocation>
</comment>
<keyword evidence="11" id="KW-0325">Glycoprotein</keyword>
<feature type="region of interest" description="Disordered" evidence="19">
    <location>
        <begin position="1539"/>
        <end position="1565"/>
    </location>
</feature>
<feature type="compositionally biased region" description="Basic and acidic residues" evidence="19">
    <location>
        <begin position="1467"/>
        <end position="1485"/>
    </location>
</feature>
<feature type="compositionally biased region" description="Low complexity" evidence="19">
    <location>
        <begin position="2167"/>
        <end position="2181"/>
    </location>
</feature>
<feature type="compositionally biased region" description="Low complexity" evidence="19">
    <location>
        <begin position="2196"/>
        <end position="2206"/>
    </location>
</feature>
<dbReference type="Gene3D" id="1.25.10.10">
    <property type="entry name" value="Leucine-rich Repeat Variant"/>
    <property type="match status" value="1"/>
</dbReference>
<dbReference type="GO" id="GO:0005978">
    <property type="term" value="P:glycogen biosynthetic process"/>
    <property type="evidence" value="ECO:0007669"/>
    <property type="project" value="UniProtKB-KW"/>
</dbReference>
<gene>
    <name evidence="22" type="ORF">BG015_005577</name>
</gene>
<dbReference type="InterPro" id="IPR023780">
    <property type="entry name" value="Chromo_domain"/>
</dbReference>
<dbReference type="PANTHER" id="PTHR19211">
    <property type="entry name" value="ATP-BINDING TRANSPORT PROTEIN-RELATED"/>
    <property type="match status" value="1"/>
</dbReference>
<dbReference type="InterPro" id="IPR017871">
    <property type="entry name" value="ABC_transporter-like_CS"/>
</dbReference>
<dbReference type="SUPFAM" id="SSF53448">
    <property type="entry name" value="Nucleotide-diphospho-sugar transferases"/>
    <property type="match status" value="1"/>
</dbReference>
<feature type="compositionally biased region" description="Basic residues" evidence="19">
    <location>
        <begin position="1446"/>
        <end position="1466"/>
    </location>
</feature>
<dbReference type="GO" id="GO:0046872">
    <property type="term" value="F:metal ion binding"/>
    <property type="evidence" value="ECO:0007669"/>
    <property type="project" value="UniProtKB-KW"/>
</dbReference>
<dbReference type="SMART" id="SM00298">
    <property type="entry name" value="CHROMO"/>
    <property type="match status" value="1"/>
</dbReference>
<evidence type="ECO:0000256" key="15">
    <source>
        <dbReference type="ARBA" id="ARBA00050886"/>
    </source>
</evidence>
<comment type="function">
    <text evidence="17">Self-glucosylating initiator of glycogen synthesis. It catalyzes the formation of a short alpha (1,4)-glucosyl chain covalently attached via a glucose 1-O-tyrosyl linkage to internal tyrosine residues and these chains act as primers for the elongation reaction catalyzed by glycogen synthase.</text>
</comment>
<evidence type="ECO:0000256" key="18">
    <source>
        <dbReference type="SAM" id="Coils"/>
    </source>
</evidence>
<dbReference type="InterPro" id="IPR003439">
    <property type="entry name" value="ABC_transporter-like_ATP-bd"/>
</dbReference>
<evidence type="ECO:0000256" key="7">
    <source>
        <dbReference type="ARBA" id="ARBA00022737"/>
    </source>
</evidence>
<dbReference type="CDD" id="cd22265">
    <property type="entry name" value="UDM1_RNF168"/>
    <property type="match status" value="1"/>
</dbReference>
<evidence type="ECO:0000256" key="9">
    <source>
        <dbReference type="ARBA" id="ARBA00022840"/>
    </source>
</evidence>
<dbReference type="PROSITE" id="PS00211">
    <property type="entry name" value="ABC_TRANSPORTER_1"/>
    <property type="match status" value="2"/>
</dbReference>
<evidence type="ECO:0000256" key="5">
    <source>
        <dbReference type="ARBA" id="ARBA00022679"/>
    </source>
</evidence>
<evidence type="ECO:0000256" key="16">
    <source>
        <dbReference type="ARBA" id="ARBA00052293"/>
    </source>
</evidence>
<comment type="similarity">
    <text evidence="13">Belongs to the glycosyltransferase 8 family. Glycogenin subfamily.</text>
</comment>
<dbReference type="InterPro" id="IPR016024">
    <property type="entry name" value="ARM-type_fold"/>
</dbReference>
<dbReference type="PROSITE" id="PS50893">
    <property type="entry name" value="ABC_TRANSPORTER_2"/>
    <property type="match status" value="2"/>
</dbReference>
<dbReference type="InterPro" id="IPR047038">
    <property type="entry name" value="eEF3_chromodomain-like_sf"/>
</dbReference>
<proteinExistence type="inferred from homology"/>
<evidence type="ECO:0000256" key="12">
    <source>
        <dbReference type="ARBA" id="ARBA00023211"/>
    </source>
</evidence>
<evidence type="ECO:0000256" key="13">
    <source>
        <dbReference type="ARBA" id="ARBA00038162"/>
    </source>
</evidence>
<comment type="similarity">
    <text evidence="3">Belongs to the ABC transporter superfamily. ABCF family. EF3 subfamily.</text>
</comment>
<feature type="compositionally biased region" description="Polar residues" evidence="19">
    <location>
        <begin position="996"/>
        <end position="1017"/>
    </location>
</feature>
<keyword evidence="5" id="KW-0808">Transferase</keyword>
<dbReference type="PANTHER" id="PTHR19211:SF14">
    <property type="entry name" value="ATP-BINDING CASSETTE SUB-FAMILY F MEMBER 1"/>
    <property type="match status" value="1"/>
</dbReference>
<evidence type="ECO:0000259" key="20">
    <source>
        <dbReference type="PROSITE" id="PS50013"/>
    </source>
</evidence>
<evidence type="ECO:0000256" key="17">
    <source>
        <dbReference type="ARBA" id="ARBA00057883"/>
    </source>
</evidence>
<reference evidence="22" key="1">
    <citation type="journal article" date="2020" name="Fungal Divers.">
        <title>Resolving the Mortierellaceae phylogeny through synthesis of multi-gene phylogenetics and phylogenomics.</title>
        <authorList>
            <person name="Vandepol N."/>
            <person name="Liber J."/>
            <person name="Desiro A."/>
            <person name="Na H."/>
            <person name="Kennedy M."/>
            <person name="Barry K."/>
            <person name="Grigoriev I.V."/>
            <person name="Miller A.N."/>
            <person name="O'Donnell K."/>
            <person name="Stajich J.E."/>
            <person name="Bonito G."/>
        </authorList>
    </citation>
    <scope>NUCLEOTIDE SEQUENCE</scope>
    <source>
        <strain evidence="22">NRRL 6426</strain>
    </source>
</reference>
<dbReference type="SUPFAM" id="SSF48371">
    <property type="entry name" value="ARM repeat"/>
    <property type="match status" value="1"/>
</dbReference>
<feature type="region of interest" description="Disordered" evidence="19">
    <location>
        <begin position="1619"/>
        <end position="1661"/>
    </location>
</feature>
<dbReference type="InterPro" id="IPR002495">
    <property type="entry name" value="Glyco_trans_8"/>
</dbReference>
<dbReference type="InterPro" id="IPR015688">
    <property type="entry name" value="eEF3_ABC2_chromodomain-like"/>
</dbReference>
<dbReference type="GO" id="GO:0016887">
    <property type="term" value="F:ATP hydrolysis activity"/>
    <property type="evidence" value="ECO:0007669"/>
    <property type="project" value="InterPro"/>
</dbReference>
<comment type="catalytic activity">
    <reaction evidence="15">
        <text>[1,4-alpha-D-glucosyl](n)-L-tyrosyl-[glycogenin] + UDP-alpha-D-glucose = [1,4-alpha-D-glucosyl](n+1)-L-tyrosyl-[glycogenin] + UDP + H(+)</text>
        <dbReference type="Rhea" id="RHEA:56560"/>
        <dbReference type="Rhea" id="RHEA-COMP:14606"/>
        <dbReference type="Rhea" id="RHEA-COMP:14607"/>
        <dbReference type="ChEBI" id="CHEBI:15378"/>
        <dbReference type="ChEBI" id="CHEBI:58223"/>
        <dbReference type="ChEBI" id="CHEBI:58885"/>
        <dbReference type="ChEBI" id="CHEBI:140574"/>
        <dbReference type="EC" id="2.4.1.186"/>
    </reaction>
</comment>
<feature type="region of interest" description="Disordered" evidence="19">
    <location>
        <begin position="2386"/>
        <end position="2417"/>
    </location>
</feature>
<feature type="region of interest" description="Disordered" evidence="19">
    <location>
        <begin position="2278"/>
        <end position="2302"/>
    </location>
</feature>
<comment type="catalytic activity">
    <reaction evidence="16">
        <text>L-tyrosyl-[glycogenin] + UDP-alpha-D-glucose = alpha-D-glucosyl-L-tyrosyl-[glycogenin] + UDP + H(+)</text>
        <dbReference type="Rhea" id="RHEA:23360"/>
        <dbReference type="Rhea" id="RHEA-COMP:14604"/>
        <dbReference type="Rhea" id="RHEA-COMP:14605"/>
        <dbReference type="ChEBI" id="CHEBI:15378"/>
        <dbReference type="ChEBI" id="CHEBI:46858"/>
        <dbReference type="ChEBI" id="CHEBI:58223"/>
        <dbReference type="ChEBI" id="CHEBI:58885"/>
        <dbReference type="ChEBI" id="CHEBI:140573"/>
        <dbReference type="EC" id="2.4.1.186"/>
    </reaction>
</comment>
<evidence type="ECO:0000256" key="11">
    <source>
        <dbReference type="ARBA" id="ARBA00023180"/>
    </source>
</evidence>
<keyword evidence="10" id="KW-0320">Glycogen biosynthesis</keyword>
<feature type="compositionally biased region" description="Low complexity" evidence="19">
    <location>
        <begin position="2404"/>
        <end position="2413"/>
    </location>
</feature>
<keyword evidence="7" id="KW-0677">Repeat</keyword>
<keyword evidence="23" id="KW-1185">Reference proteome</keyword>
<dbReference type="InterPro" id="IPR011989">
    <property type="entry name" value="ARM-like"/>
</dbReference>
<evidence type="ECO:0000256" key="19">
    <source>
        <dbReference type="SAM" id="MobiDB-lite"/>
    </source>
</evidence>
<dbReference type="Pfam" id="PF00005">
    <property type="entry name" value="ABC_tran"/>
    <property type="match status" value="2"/>
</dbReference>
<keyword evidence="18" id="KW-0175">Coiled coil</keyword>
<evidence type="ECO:0000256" key="8">
    <source>
        <dbReference type="ARBA" id="ARBA00022741"/>
    </source>
</evidence>
<dbReference type="FunFam" id="1.25.10.10:FF:000076">
    <property type="entry name" value="Elongation factor 3"/>
    <property type="match status" value="1"/>
</dbReference>
<feature type="compositionally biased region" description="Low complexity" evidence="19">
    <location>
        <begin position="1940"/>
        <end position="1950"/>
    </location>
</feature>
<feature type="compositionally biased region" description="Low complexity" evidence="19">
    <location>
        <begin position="1969"/>
        <end position="1990"/>
    </location>
</feature>
<keyword evidence="4" id="KW-0963">Cytoplasm</keyword>
<dbReference type="SUPFAM" id="SSF52540">
    <property type="entry name" value="P-loop containing nucleoside triphosphate hydrolases"/>
    <property type="match status" value="2"/>
</dbReference>
<feature type="region of interest" description="Disordered" evidence="19">
    <location>
        <begin position="2034"/>
        <end position="2129"/>
    </location>
</feature>
<feature type="region of interest" description="Disordered" evidence="19">
    <location>
        <begin position="2487"/>
        <end position="2553"/>
    </location>
</feature>
<feature type="domain" description="Chromo" evidence="20">
    <location>
        <begin position="774"/>
        <end position="835"/>
    </location>
</feature>
<organism evidence="22 23">
    <name type="scientific">Linnemannia schmuckeri</name>
    <dbReference type="NCBI Taxonomy" id="64567"/>
    <lineage>
        <taxon>Eukaryota</taxon>
        <taxon>Fungi</taxon>
        <taxon>Fungi incertae sedis</taxon>
        <taxon>Mucoromycota</taxon>
        <taxon>Mortierellomycotina</taxon>
        <taxon>Mortierellomycetes</taxon>
        <taxon>Mortierellales</taxon>
        <taxon>Mortierellaceae</taxon>
        <taxon>Linnemannia</taxon>
    </lineage>
</organism>
<feature type="domain" description="ABC transporter" evidence="21">
    <location>
        <begin position="403"/>
        <end position="625"/>
    </location>
</feature>
<feature type="region of interest" description="Disordered" evidence="19">
    <location>
        <begin position="1388"/>
        <end position="1500"/>
    </location>
</feature>
<dbReference type="PROSITE" id="PS50013">
    <property type="entry name" value="CHROMO_2"/>
    <property type="match status" value="1"/>
</dbReference>
<dbReference type="InterPro" id="IPR050611">
    <property type="entry name" value="ABCF"/>
</dbReference>
<keyword evidence="12" id="KW-0464">Manganese</keyword>
<feature type="compositionally biased region" description="Low complexity" evidence="19">
    <location>
        <begin position="1018"/>
        <end position="1032"/>
    </location>
</feature>
<dbReference type="InterPro" id="IPR003593">
    <property type="entry name" value="AAA+_ATPase"/>
</dbReference>
<dbReference type="InterPro" id="IPR027417">
    <property type="entry name" value="P-loop_NTPase"/>
</dbReference>
<dbReference type="Pfam" id="PF01501">
    <property type="entry name" value="Glyco_transf_8"/>
    <property type="match status" value="1"/>
</dbReference>
<dbReference type="OrthoDB" id="2110130at2759"/>
<dbReference type="GO" id="GO:0005524">
    <property type="term" value="F:ATP binding"/>
    <property type="evidence" value="ECO:0007669"/>
    <property type="project" value="UniProtKB-KW"/>
</dbReference>
<dbReference type="FunFam" id="3.90.550.10:FF:000092">
    <property type="entry name" value="Glycogenin 2"/>
    <property type="match status" value="1"/>
</dbReference>
<feature type="region of interest" description="Disordered" evidence="19">
    <location>
        <begin position="2167"/>
        <end position="2206"/>
    </location>
</feature>
<keyword evidence="6" id="KW-0479">Metal-binding</keyword>
<dbReference type="Pfam" id="PF24987">
    <property type="entry name" value="HEAT_EF3_N"/>
    <property type="match status" value="1"/>
</dbReference>
<feature type="compositionally biased region" description="Acidic residues" evidence="19">
    <location>
        <begin position="2502"/>
        <end position="2512"/>
    </location>
</feature>
<feature type="region of interest" description="Disordered" evidence="19">
    <location>
        <begin position="2359"/>
        <end position="2378"/>
    </location>
</feature>
<name>A0A9P5VCI2_9FUNG</name>
<evidence type="ECO:0000256" key="2">
    <source>
        <dbReference type="ARBA" id="ARBA00004496"/>
    </source>
</evidence>
<dbReference type="Gene3D" id="3.90.550.10">
    <property type="entry name" value="Spore Coat Polysaccharide Biosynthesis Protein SpsA, Chain A"/>
    <property type="match status" value="1"/>
</dbReference>
<dbReference type="Gene3D" id="2.40.50.990">
    <property type="match status" value="1"/>
</dbReference>
<feature type="compositionally biased region" description="Low complexity" evidence="19">
    <location>
        <begin position="2386"/>
        <end position="2398"/>
    </location>
</feature>
<dbReference type="Pfam" id="PF00385">
    <property type="entry name" value="Chromo"/>
    <property type="match status" value="1"/>
</dbReference>
<evidence type="ECO:0000259" key="21">
    <source>
        <dbReference type="PROSITE" id="PS50893"/>
    </source>
</evidence>
<comment type="caution">
    <text evidence="22">The sequence shown here is derived from an EMBL/GenBank/DDBJ whole genome shotgun (WGS) entry which is preliminary data.</text>
</comment>
<feature type="coiled-coil region" evidence="18">
    <location>
        <begin position="1794"/>
        <end position="1821"/>
    </location>
</feature>
<comment type="cofactor">
    <cofactor evidence="1">
        <name>Mn(2+)</name>
        <dbReference type="ChEBI" id="CHEBI:29035"/>
    </cofactor>
</comment>
<dbReference type="InterPro" id="IPR029044">
    <property type="entry name" value="Nucleotide-diphossugar_trans"/>
</dbReference>
<dbReference type="InterPro" id="IPR000953">
    <property type="entry name" value="Chromo/chromo_shadow_dom"/>
</dbReference>
<sequence length="2584" mass="287183">MISSEMPPTGAASTPDVHELTEMLSLLYTAPTSEECDSIARDMANKILKDGLINLKTHNILTNLQTESINKKSGLAREGALIGICALAEEIKEPSVPFLLPMLPTILDLYADKGPVVQDAAARAAEAIMALMPSQAAPIVLPILFQNVTGMGKKWQTKVGALQLLADLSNASPIQVGIALPEIIPIVKDCLSDTKKEVAEQASKTMLRICNVGGNPDITRHLKDLCDCMAHPEKVPAVMEKLSATTFVADMHGPALAIMVPLLVRALNERSAHVQRQTTIIVDNLCKLVKDPAEAGQFLPDLLPGLERIIDIAAAPEIRALATAARNTLIKAGGATKLDTSTQTNSIVPTETEARNLVNRSVSKFGFFPSFFDAVKVHVANHYIDLDRKLNGEGSVEDNEDGEELCNIDFSLAYGGMMLLNHTKLKLHRGHRYGLCGPNGAGKSTLMRAISLGKLDGFPSSDILRTVFVEHALQGEQGEMGVADFVASDAKLASTSQEEIAKALTSVGFSDEMQKSKVASLSGGWKMKLELARAMLMNADILLLDEPTNHLDVTNIKWLEDYLISQTNVTSIIVSHDSSFLDNVCTNILHYERKKLKMYKGNLSEFVKLKPEAKSYYTLAATSVKFEFPKPSFLVGVKSNTKAIMKLAHCTYTYPGSTKPSLFDVSVQLSLSSRVGVIGPNGAGKSTMIKLLTGEASPQEGTAWRHPNLRIGYVAQHAFHHLEQHLEKTPNAYIQWRYQGGADREVLEKPTVAMSEEEEKQMETWVTGGDGSKRQVEAIMGRQKLKKSYQYEIKWKNHVHKFNTWMSRERLLELGYEKLVRQFDDREASREGLGYRELTPSSIRRHLEDVGLDGDIADHNMISGLSGGQKVKVVIAAAMWNNPHMLVLDEPTNYLDREALGGLAVAIRHWGGAVIMISHNKEFLSALCPETWSVSAGRITIQGKTAVEEGNFEEAEKPIVVVNKKKKKSRNEIKAQEIRRRLRHLEWLASDKGTPKPQTTGVDSHQNQPSSFFVTGESSHQSTATATPTHSPSWRIKSCHMEAYITLLTNNNYASGALVLAHSLRASQTTKQLAVLITAAVSRPIRDKLAAVFDSVIEIGEIDSQSVKNLALLGRPELGITLTKIHVFNQTQYSKVVFLDADTLVLRNIDDLFDTAANGSLDDDDRNKRFAASPDAGWPDCFNSGVFVCKPSFKDYTGLIQMASQEGTFDGGDQGLLNSYFSGWSRGEGSNRLPFTYNTTPTASYSYAPAYQQYRDRLAVVHFIGNFKPWQWLRFADGTVFPRNTSSKDSIDLVQQWWNVFDNFVGGRPSDIHDVVHGYDLPPVSQWDHLGLDGQPREPETEKKPHYDGWFQAYDHQNQAQQPPLEGHPEQWQPPIPPRLGERIEWSHDQHHQDHQHHKYEHIHHHQQQHHDYRQNGHYEHHQNGHHEHHHQEHQEQHHHENHEHKHEHHHHHEYHDHHQHHRHHHEQNGHHEYHEHHEQHHHQEPAVPLPPTHHETHYAYNPHHLTDYHYQPPPLPPVIPPLPEPESHSWRPNDAVASVDERQTHHKRTTSIVSADQESNPHHLTDYRYRLPPVIDSHDMANGAAKFGAIIPEPVGLPDMYYPNAWDLPEDPRKAHPTLEPTPLLIENTTNDDNTSVPSGKGRPIFPWEANGSVSSTSRTPTRKYYNYAASVEERKRQHELEVTRRLEIEEEALKQIRLQERARYERERLKEEAQEQVSGSQAFENFRLVNAWDVDVGVQMSILQKTEKRRPRSRKSSAGGFRKGYSLEDMLAYEARQRQEQFEAELTQKRLEEEERWQKEQEEARIKEEELRLEKLRLAKIAKIRAQERARKQEESSTYVFRNAWDPPNIGVTKKKLRIEDEDIEFALPLRQDRRSGGSMTFEWGSSTNAPEREETVARAGRVAVVAGGAAAAGGITLAGRSGAFQSGDETDKVSEVSGRAARSAGSGPAIIKMEAATLSTDKDTSASKATKTITSSTSTTTEGASSTRKTTASQGVISSTTTKITAPGTHRFVRTTVNTTITRRKFANGVEVSSTTTSNTTGGEKMFEIPAGPRSGSYFVGQGRRTESVSSSQEASRLTGTTTTRATTTSTATANKASTQRAIASGHTNGTKTTHTEGHKSTLSEGQTSTFVEGHKSVHGTHIVSSVQSPTIVYQAGQQVSTAAATTNGTTKTTATTTSSRPIAQDSRHSVVPGLTLSSPSGTLGSTFETEVVEEPKRLTGLALQIDTGSPSKERRVEEEWALEYEERQRINDLREKNASAAAAAEAMQVLNRYPQATDRYTTRRRADSTSSTKSIGRGALYANDPHAYSSAFRSSVAREKSIKISTARSDASGDEDDNVYQEDLDELEYFGTRHTRGTLPLGSPHMPSTPLAGSSQRYFASASGFSSRAGSRPTTPGPSTPSRFGPSTPKLSSKRAFDLKQGTIKGLQQPQSQPEQQQSAMSDFSNYRIEWNWKELLGKKPRHWSAEEGEEYYDPYNALSTHGSLIDSDEDGHILQSSDEDSEEEEEEALRAQQRQKKSVGVEGEGGGGFSESSSKSNLRGSGAFATGADNDFTRESEFVIRGGKIARRRSSMVLDREML</sequence>
<dbReference type="CDD" id="cd03221">
    <property type="entry name" value="ABCF_EF-3"/>
    <property type="match status" value="1"/>
</dbReference>
<feature type="compositionally biased region" description="Polar residues" evidence="19">
    <location>
        <begin position="2103"/>
        <end position="2116"/>
    </location>
</feature>
<evidence type="ECO:0000256" key="3">
    <source>
        <dbReference type="ARBA" id="ARBA00011054"/>
    </source>
</evidence>
<protein>
    <recommendedName>
        <fullName evidence="14">glycogenin glucosyltransferase</fullName>
        <ecNumber evidence="14">2.4.1.186</ecNumber>
    </recommendedName>
</protein>
<feature type="region of interest" description="Disordered" evidence="19">
    <location>
        <begin position="987"/>
        <end position="1032"/>
    </location>
</feature>
<evidence type="ECO:0000256" key="14">
    <source>
        <dbReference type="ARBA" id="ARBA00038934"/>
    </source>
</evidence>
<feature type="domain" description="ABC transporter" evidence="21">
    <location>
        <begin position="645"/>
        <end position="961"/>
    </location>
</feature>
<evidence type="ECO:0000313" key="22">
    <source>
        <dbReference type="EMBL" id="KAF9152237.1"/>
    </source>
</evidence>